<keyword evidence="5" id="KW-1185">Reference proteome</keyword>
<feature type="region of interest" description="Disordered" evidence="1">
    <location>
        <begin position="80"/>
        <end position="101"/>
    </location>
</feature>
<keyword evidence="2" id="KW-0812">Transmembrane</keyword>
<dbReference type="InterPro" id="IPR048795">
    <property type="entry name" value="PWP3A_3B_4_C"/>
</dbReference>
<evidence type="ECO:0000256" key="2">
    <source>
        <dbReference type="SAM" id="Phobius"/>
    </source>
</evidence>
<evidence type="ECO:0000256" key="1">
    <source>
        <dbReference type="SAM" id="MobiDB-lite"/>
    </source>
</evidence>
<dbReference type="OMA" id="AYHESID"/>
<proteinExistence type="predicted"/>
<dbReference type="Pfam" id="PF20886">
    <property type="entry name" value="PWP3A-B_C"/>
    <property type="match status" value="1"/>
</dbReference>
<evidence type="ECO:0000259" key="3">
    <source>
        <dbReference type="Pfam" id="PF20886"/>
    </source>
</evidence>
<dbReference type="Proteomes" id="UP000594220">
    <property type="component" value="Unplaced"/>
</dbReference>
<accession>A0A7M4G0Z5</accession>
<organism evidence="4 5">
    <name type="scientific">Crocodylus porosus</name>
    <name type="common">Saltwater crocodile</name>
    <name type="synonym">Estuarine crocodile</name>
    <dbReference type="NCBI Taxonomy" id="8502"/>
    <lineage>
        <taxon>Eukaryota</taxon>
        <taxon>Metazoa</taxon>
        <taxon>Chordata</taxon>
        <taxon>Craniata</taxon>
        <taxon>Vertebrata</taxon>
        <taxon>Euteleostomi</taxon>
        <taxon>Archelosauria</taxon>
        <taxon>Archosauria</taxon>
        <taxon>Crocodylia</taxon>
        <taxon>Longirostres</taxon>
        <taxon>Crocodylidae</taxon>
        <taxon>Crocodylus</taxon>
    </lineage>
</organism>
<name>A0A7M4G0Z5_CROPO</name>
<dbReference type="GeneTree" id="ENSGT00390000001700"/>
<keyword evidence="2" id="KW-1133">Transmembrane helix</keyword>
<feature type="compositionally biased region" description="Basic and acidic residues" evidence="1">
    <location>
        <begin position="87"/>
        <end position="101"/>
    </location>
</feature>
<keyword evidence="2" id="KW-0472">Membrane</keyword>
<reference evidence="4" key="1">
    <citation type="submission" date="2025-08" db="UniProtKB">
        <authorList>
            <consortium name="Ensembl"/>
        </authorList>
    </citation>
    <scope>IDENTIFICATION</scope>
</reference>
<evidence type="ECO:0000313" key="4">
    <source>
        <dbReference type="Ensembl" id="ENSCPRP00005022371.1"/>
    </source>
</evidence>
<reference evidence="4" key="2">
    <citation type="submission" date="2025-09" db="UniProtKB">
        <authorList>
            <consortium name="Ensembl"/>
        </authorList>
    </citation>
    <scope>IDENTIFICATION</scope>
</reference>
<dbReference type="InterPro" id="IPR040263">
    <property type="entry name" value="PWP3A_3B_4"/>
</dbReference>
<dbReference type="Ensembl" id="ENSCPRT00005026161.1">
    <property type="protein sequence ID" value="ENSCPRP00005022371.1"/>
    <property type="gene ID" value="ENSCPRG00005015596.1"/>
</dbReference>
<sequence>SDFAPSSFSIRLRNLKHFDCEEKQKLIVSTVVKYFICAFGCSLLFFFLKLAFLSGYPVRKEVNQNVVQMTFPHVAEEDLEESVLESPSDRPSKKVLPDRKRAARDKANEKIVEFIVKTKGAEEHLQAILKSQKQSRWLKEFFNSSHYVTCVETYLEDEGQLDLVVNYLRKVYHETDARNLDLVNGDKIKFILDVLLPEAIIFAISAVDDIDYKKAEEKYIKGPSVSKRYDGVVTAEAESKRSSSLLRLVF</sequence>
<dbReference type="PANTHER" id="PTHR31333:SF6">
    <property type="entry name" value="MUM1 LIKE 1"/>
    <property type="match status" value="1"/>
</dbReference>
<feature type="domain" description="PWWP" evidence="3">
    <location>
        <begin position="97"/>
        <end position="230"/>
    </location>
</feature>
<feature type="transmembrane region" description="Helical" evidence="2">
    <location>
        <begin position="31"/>
        <end position="52"/>
    </location>
</feature>
<evidence type="ECO:0000313" key="5">
    <source>
        <dbReference type="Proteomes" id="UP000594220"/>
    </source>
</evidence>
<dbReference type="AlphaFoldDB" id="A0A7M4G0Z5"/>
<protein>
    <recommendedName>
        <fullName evidence="3">PWWP domain-containing protein</fullName>
    </recommendedName>
</protein>
<dbReference type="PANTHER" id="PTHR31333">
    <property type="entry name" value="PWWP DOMAIN-CONTAINING DNA REPAIR FACTOR 3 FAMILY MEMBER"/>
    <property type="match status" value="1"/>
</dbReference>